<dbReference type="EMBL" id="CP090164">
    <property type="protein sequence ID" value="UJO13728.1"/>
    <property type="molecule type" value="Genomic_DNA"/>
</dbReference>
<dbReference type="Proteomes" id="UP000756132">
    <property type="component" value="Chromosome 2"/>
</dbReference>
<dbReference type="KEGG" id="ffu:CLAFUR5_02663"/>
<gene>
    <name evidence="1" type="ORF">CLAFUR5_02663</name>
</gene>
<dbReference type="AlphaFoldDB" id="A0A9Q8LA78"/>
<organism evidence="1 2">
    <name type="scientific">Passalora fulva</name>
    <name type="common">Tomato leaf mold</name>
    <name type="synonym">Cladosporium fulvum</name>
    <dbReference type="NCBI Taxonomy" id="5499"/>
    <lineage>
        <taxon>Eukaryota</taxon>
        <taxon>Fungi</taxon>
        <taxon>Dikarya</taxon>
        <taxon>Ascomycota</taxon>
        <taxon>Pezizomycotina</taxon>
        <taxon>Dothideomycetes</taxon>
        <taxon>Dothideomycetidae</taxon>
        <taxon>Mycosphaerellales</taxon>
        <taxon>Mycosphaerellaceae</taxon>
        <taxon>Fulvia</taxon>
    </lineage>
</organism>
<sequence>MLLEETTMEERAEQDYCQRTRELQTAQDRFDNRLAVHNQEAAQFHTRLRRGQTLDDKILEFDMRHYQRGQQLTRELIEAEERFAVAKQNAIRLGVRTEGDDRTSGFLDDQEDGLVIYQRPPKDRVNQGRIHAWLNALPGKFGTSAISLGPEAWPEVDDWDAGMELGSSDSASVVAGGSRRRRIQSYRAAMDRVKDATNAP</sequence>
<reference evidence="1" key="2">
    <citation type="journal article" date="2022" name="Microb. Genom.">
        <title>A chromosome-scale genome assembly of the tomato pathogen Cladosporium fulvum reveals a compartmentalized genome architecture and the presence of a dispensable chromosome.</title>
        <authorList>
            <person name="Zaccaron A.Z."/>
            <person name="Chen L.H."/>
            <person name="Samaras A."/>
            <person name="Stergiopoulos I."/>
        </authorList>
    </citation>
    <scope>NUCLEOTIDE SEQUENCE</scope>
    <source>
        <strain evidence="1">Race5_Kim</strain>
    </source>
</reference>
<evidence type="ECO:0000313" key="1">
    <source>
        <dbReference type="EMBL" id="UJO13728.1"/>
    </source>
</evidence>
<proteinExistence type="predicted"/>
<dbReference type="GeneID" id="71982541"/>
<name>A0A9Q8LA78_PASFU</name>
<dbReference type="RefSeq" id="XP_047758094.1">
    <property type="nucleotide sequence ID" value="XM_047901811.1"/>
</dbReference>
<evidence type="ECO:0000313" key="2">
    <source>
        <dbReference type="Proteomes" id="UP000756132"/>
    </source>
</evidence>
<accession>A0A9Q8LA78</accession>
<dbReference type="OrthoDB" id="3890337at2759"/>
<protein>
    <submittedName>
        <fullName evidence="1">Uncharacterized protein</fullName>
    </submittedName>
</protein>
<keyword evidence="2" id="KW-1185">Reference proteome</keyword>
<reference evidence="1" key="1">
    <citation type="submission" date="2021-12" db="EMBL/GenBank/DDBJ databases">
        <authorList>
            <person name="Zaccaron A."/>
            <person name="Stergiopoulos I."/>
        </authorList>
    </citation>
    <scope>NUCLEOTIDE SEQUENCE</scope>
    <source>
        <strain evidence="1">Race5_Kim</strain>
    </source>
</reference>